<reference evidence="2" key="1">
    <citation type="submission" date="2015-06" db="EMBL/GenBank/DDBJ databases">
        <title>Comparative genomics of Burkholderia leaf nodule symbionts.</title>
        <authorList>
            <person name="Carlier A."/>
            <person name="Eberl L."/>
            <person name="Pinto-Carbo M."/>
        </authorList>
    </citation>
    <scope>NUCLEOTIDE SEQUENCE [LARGE SCALE GENOMIC DNA]</scope>
    <source>
        <strain evidence="2">UZHbot4</strain>
    </source>
</reference>
<evidence type="ECO:0000313" key="1">
    <source>
        <dbReference type="EMBL" id="KND57005.1"/>
    </source>
</evidence>
<gene>
    <name evidence="1" type="ORF">BVER_00275</name>
</gene>
<sequence length="107" mass="12032">MRGDCSVGGTYVFNFKPFIPCGPFLKIQLIGKGAVMKDLIARQLYQPAVVLPLLLLTRLMVSHDFNLTQVMFVVMLKGSQQAFHFMRDAMPRLRGGDVQDIACRHCC</sequence>
<accession>A0A0L0M403</accession>
<dbReference type="EMBL" id="LFJJ01000287">
    <property type="protein sequence ID" value="KND57005.1"/>
    <property type="molecule type" value="Genomic_DNA"/>
</dbReference>
<name>A0A0L0M403_9BURK</name>
<evidence type="ECO:0000313" key="2">
    <source>
        <dbReference type="Proteomes" id="UP000036959"/>
    </source>
</evidence>
<proteinExistence type="predicted"/>
<keyword evidence="2" id="KW-1185">Reference proteome</keyword>
<organism evidence="1 2">
    <name type="scientific">Candidatus Burkholderia verschuerenii</name>
    <dbReference type="NCBI Taxonomy" id="242163"/>
    <lineage>
        <taxon>Bacteria</taxon>
        <taxon>Pseudomonadati</taxon>
        <taxon>Pseudomonadota</taxon>
        <taxon>Betaproteobacteria</taxon>
        <taxon>Burkholderiales</taxon>
        <taxon>Burkholderiaceae</taxon>
        <taxon>Burkholderia</taxon>
    </lineage>
</organism>
<comment type="caution">
    <text evidence="1">The sequence shown here is derived from an EMBL/GenBank/DDBJ whole genome shotgun (WGS) entry which is preliminary data.</text>
</comment>
<dbReference type="RefSeq" id="WP_370444285.1">
    <property type="nucleotide sequence ID" value="NZ_LFJJ01000287.1"/>
</dbReference>
<dbReference type="Proteomes" id="UP000036959">
    <property type="component" value="Unassembled WGS sequence"/>
</dbReference>
<protein>
    <submittedName>
        <fullName evidence="1">Uncharacterized protein</fullName>
    </submittedName>
</protein>
<dbReference type="PATRIC" id="fig|242163.4.peg.3970"/>
<dbReference type="AlphaFoldDB" id="A0A0L0M403"/>